<sequence>MAPIHDLINPTPSTSNIEPSKSNDSKTSNYEEITRLFPEINKEELVKLMIQTLNDLGYQKSSQELVKESGLSVDSPNINNFIKSIHEGQFDIAIDQIPLLNLIEEDNEESIKQITYLILREKFLEKLFDEKSNKFKLELLQILRGDIQSILNDSKTLSLENIKPLTAILMNKDSQQLQLENGWYGNIDKSRDYLLNEISKYVNPNEMIPKFRLFKLLEQSLDYQKYLNLFNFPDLENKSISLYEDLKWDKSNFPNTVVKALTYHQDEVWYVLFSHDGSKLVSTSADKTVIVYDVNNNLEILYHLKSHEKQVMYASFSPDDSKLITCSIESKAILWDLNTGEEIQKLQILGESRIWCCDWINNEEFILGSPDKEFCLYSATESKCLYKWSGPIINDLKVTKDNILITATYEKEIEVWDLSSRHKIKTLRIGERITSVSVSQKNPNLVLINVSPNEVQLWDWNQSILLNKYIGHNQVKYIIRSCFGHDENLVLSGSEDGRIFLWNKEFGALIGTFKAHDGNTNCVTWNPIKSNNKEMFVTCGDDGLVKVWGPSKKKNDF</sequence>
<evidence type="ECO:0000256" key="1">
    <source>
        <dbReference type="ARBA" id="ARBA00022574"/>
    </source>
</evidence>
<keyword evidence="1 3" id="KW-0853">WD repeat</keyword>
<dbReference type="SMART" id="SM00320">
    <property type="entry name" value="WD40"/>
    <property type="match status" value="7"/>
</dbReference>
<dbReference type="OrthoDB" id="972532at2759"/>
<feature type="repeat" description="WD" evidence="3">
    <location>
        <begin position="483"/>
        <end position="503"/>
    </location>
</feature>
<dbReference type="Pfam" id="PF00400">
    <property type="entry name" value="WD40"/>
    <property type="match status" value="4"/>
</dbReference>
<feature type="compositionally biased region" description="Polar residues" evidence="4">
    <location>
        <begin position="10"/>
        <end position="28"/>
    </location>
</feature>
<dbReference type="PANTHER" id="PTHR22838:SF0">
    <property type="entry name" value="WD REPEAT-CONTAINING PROTEIN 26"/>
    <property type="match status" value="1"/>
</dbReference>
<reference evidence="5" key="1">
    <citation type="journal article" date="2021" name="Open Biol.">
        <title>Shared evolutionary footprints suggest mitochondrial oxidative damage underlies multiple complex I losses in fungi.</title>
        <authorList>
            <person name="Schikora-Tamarit M.A."/>
            <person name="Marcet-Houben M."/>
            <person name="Nosek J."/>
            <person name="Gabaldon T."/>
        </authorList>
    </citation>
    <scope>NUCLEOTIDE SEQUENCE</scope>
    <source>
        <strain evidence="5">CBS6341</strain>
    </source>
</reference>
<dbReference type="InterPro" id="IPR036322">
    <property type="entry name" value="WD40_repeat_dom_sf"/>
</dbReference>
<reference evidence="5" key="2">
    <citation type="submission" date="2021-01" db="EMBL/GenBank/DDBJ databases">
        <authorList>
            <person name="Schikora-Tamarit M.A."/>
        </authorList>
    </citation>
    <scope>NUCLEOTIDE SEQUENCE</scope>
    <source>
        <strain evidence="5">CBS6341</strain>
    </source>
</reference>
<name>A0A9P8PMN5_9ASCO</name>
<keyword evidence="2" id="KW-0677">Repeat</keyword>
<evidence type="ECO:0000256" key="4">
    <source>
        <dbReference type="SAM" id="MobiDB-lite"/>
    </source>
</evidence>
<dbReference type="GO" id="GO:0034657">
    <property type="term" value="C:GID complex"/>
    <property type="evidence" value="ECO:0007669"/>
    <property type="project" value="TreeGrafter"/>
</dbReference>
<evidence type="ECO:0000313" key="6">
    <source>
        <dbReference type="Proteomes" id="UP000769528"/>
    </source>
</evidence>
<dbReference type="PROSITE" id="PS50082">
    <property type="entry name" value="WD_REPEATS_2"/>
    <property type="match status" value="4"/>
</dbReference>
<dbReference type="Proteomes" id="UP000769528">
    <property type="component" value="Unassembled WGS sequence"/>
</dbReference>
<keyword evidence="6" id="KW-1185">Reference proteome</keyword>
<accession>A0A9P8PMN5</accession>
<dbReference type="InterPro" id="IPR006594">
    <property type="entry name" value="LisH"/>
</dbReference>
<dbReference type="PROSITE" id="PS50896">
    <property type="entry name" value="LISH"/>
    <property type="match status" value="1"/>
</dbReference>
<evidence type="ECO:0000256" key="2">
    <source>
        <dbReference type="ARBA" id="ARBA00022737"/>
    </source>
</evidence>
<dbReference type="InterPro" id="IPR051350">
    <property type="entry name" value="WD_repeat-ST_regulator"/>
</dbReference>
<dbReference type="InterPro" id="IPR015943">
    <property type="entry name" value="WD40/YVTN_repeat-like_dom_sf"/>
</dbReference>
<dbReference type="InterPro" id="IPR001680">
    <property type="entry name" value="WD40_rpt"/>
</dbReference>
<feature type="region of interest" description="Disordered" evidence="4">
    <location>
        <begin position="1"/>
        <end position="28"/>
    </location>
</feature>
<evidence type="ECO:0000256" key="3">
    <source>
        <dbReference type="PROSITE-ProRule" id="PRU00221"/>
    </source>
</evidence>
<dbReference type="EMBL" id="JAEUBF010000796">
    <property type="protein sequence ID" value="KAH3674846.1"/>
    <property type="molecule type" value="Genomic_DNA"/>
</dbReference>
<feature type="repeat" description="WD" evidence="3">
    <location>
        <begin position="261"/>
        <end position="302"/>
    </location>
</feature>
<organism evidence="5 6">
    <name type="scientific">Wickerhamomyces mucosus</name>
    <dbReference type="NCBI Taxonomy" id="1378264"/>
    <lineage>
        <taxon>Eukaryota</taxon>
        <taxon>Fungi</taxon>
        <taxon>Dikarya</taxon>
        <taxon>Ascomycota</taxon>
        <taxon>Saccharomycotina</taxon>
        <taxon>Saccharomycetes</taxon>
        <taxon>Phaffomycetales</taxon>
        <taxon>Wickerhamomycetaceae</taxon>
        <taxon>Wickerhamomyces</taxon>
    </lineage>
</organism>
<dbReference type="CDD" id="cd00200">
    <property type="entry name" value="WD40"/>
    <property type="match status" value="1"/>
</dbReference>
<proteinExistence type="predicted"/>
<dbReference type="AlphaFoldDB" id="A0A9P8PMN5"/>
<dbReference type="PROSITE" id="PS50294">
    <property type="entry name" value="WD_REPEATS_REGION"/>
    <property type="match status" value="3"/>
</dbReference>
<dbReference type="SUPFAM" id="SSF50978">
    <property type="entry name" value="WD40 repeat-like"/>
    <property type="match status" value="1"/>
</dbReference>
<feature type="repeat" description="WD" evidence="3">
    <location>
        <begin position="304"/>
        <end position="345"/>
    </location>
</feature>
<dbReference type="PANTHER" id="PTHR22838">
    <property type="entry name" value="WD REPEAT PROTEIN 26-RELATED"/>
    <property type="match status" value="1"/>
</dbReference>
<dbReference type="Gene3D" id="2.130.10.10">
    <property type="entry name" value="YVTN repeat-like/Quinoprotein amine dehydrogenase"/>
    <property type="match status" value="1"/>
</dbReference>
<feature type="repeat" description="WD" evidence="3">
    <location>
        <begin position="513"/>
        <end position="548"/>
    </location>
</feature>
<dbReference type="GO" id="GO:0043161">
    <property type="term" value="P:proteasome-mediated ubiquitin-dependent protein catabolic process"/>
    <property type="evidence" value="ECO:0007669"/>
    <property type="project" value="TreeGrafter"/>
</dbReference>
<protein>
    <submittedName>
        <fullName evidence="5">Uncharacterized protein</fullName>
    </submittedName>
</protein>
<dbReference type="Pfam" id="PF23627">
    <property type="entry name" value="LisH_WDR26"/>
    <property type="match status" value="1"/>
</dbReference>
<gene>
    <name evidence="5" type="ORF">WICMUC_003049</name>
</gene>
<comment type="caution">
    <text evidence="5">The sequence shown here is derived from an EMBL/GenBank/DDBJ whole genome shotgun (WGS) entry which is preliminary data.</text>
</comment>
<evidence type="ECO:0000313" key="5">
    <source>
        <dbReference type="EMBL" id="KAH3674846.1"/>
    </source>
</evidence>